<evidence type="ECO:0000256" key="2">
    <source>
        <dbReference type="ARBA" id="ARBA00022527"/>
    </source>
</evidence>
<dbReference type="EMBL" id="JACDUR010000001">
    <property type="protein sequence ID" value="MBA2889212.1"/>
    <property type="molecule type" value="Genomic_DNA"/>
</dbReference>
<organism evidence="11 12">
    <name type="scientific">Nonomuraea soli</name>
    <dbReference type="NCBI Taxonomy" id="1032476"/>
    <lineage>
        <taxon>Bacteria</taxon>
        <taxon>Bacillati</taxon>
        <taxon>Actinomycetota</taxon>
        <taxon>Actinomycetes</taxon>
        <taxon>Streptosporangiales</taxon>
        <taxon>Streptosporangiaceae</taxon>
        <taxon>Nonomuraea</taxon>
    </lineage>
</organism>
<keyword evidence="3 11" id="KW-0808">Transferase</keyword>
<evidence type="ECO:0000256" key="6">
    <source>
        <dbReference type="ARBA" id="ARBA00022840"/>
    </source>
</evidence>
<comment type="catalytic activity">
    <reaction evidence="7">
        <text>L-threonyl-[protein] + ATP = O-phospho-L-threonyl-[protein] + ADP + H(+)</text>
        <dbReference type="Rhea" id="RHEA:46608"/>
        <dbReference type="Rhea" id="RHEA-COMP:11060"/>
        <dbReference type="Rhea" id="RHEA-COMP:11605"/>
        <dbReference type="ChEBI" id="CHEBI:15378"/>
        <dbReference type="ChEBI" id="CHEBI:30013"/>
        <dbReference type="ChEBI" id="CHEBI:30616"/>
        <dbReference type="ChEBI" id="CHEBI:61977"/>
        <dbReference type="ChEBI" id="CHEBI:456216"/>
        <dbReference type="EC" id="2.7.11.1"/>
    </reaction>
</comment>
<dbReference type="SUPFAM" id="SSF48452">
    <property type="entry name" value="TPR-like"/>
    <property type="match status" value="1"/>
</dbReference>
<comment type="catalytic activity">
    <reaction evidence="8">
        <text>L-seryl-[protein] + ATP = O-phospho-L-seryl-[protein] + ADP + H(+)</text>
        <dbReference type="Rhea" id="RHEA:17989"/>
        <dbReference type="Rhea" id="RHEA-COMP:9863"/>
        <dbReference type="Rhea" id="RHEA-COMP:11604"/>
        <dbReference type="ChEBI" id="CHEBI:15378"/>
        <dbReference type="ChEBI" id="CHEBI:29999"/>
        <dbReference type="ChEBI" id="CHEBI:30616"/>
        <dbReference type="ChEBI" id="CHEBI:83421"/>
        <dbReference type="ChEBI" id="CHEBI:456216"/>
        <dbReference type="EC" id="2.7.11.1"/>
    </reaction>
</comment>
<dbReference type="Pfam" id="PF16919">
    <property type="entry name" value="PknG_rubred"/>
    <property type="match status" value="1"/>
</dbReference>
<feature type="compositionally biased region" description="Low complexity" evidence="9">
    <location>
        <begin position="1"/>
        <end position="21"/>
    </location>
</feature>
<evidence type="ECO:0000313" key="11">
    <source>
        <dbReference type="EMBL" id="MBA2889212.1"/>
    </source>
</evidence>
<dbReference type="GO" id="GO:0004674">
    <property type="term" value="F:protein serine/threonine kinase activity"/>
    <property type="evidence" value="ECO:0007669"/>
    <property type="project" value="UniProtKB-KW"/>
</dbReference>
<dbReference type="InterPro" id="IPR000719">
    <property type="entry name" value="Prot_kinase_dom"/>
</dbReference>
<evidence type="ECO:0000256" key="4">
    <source>
        <dbReference type="ARBA" id="ARBA00022741"/>
    </source>
</evidence>
<reference evidence="11 12" key="1">
    <citation type="submission" date="2020-07" db="EMBL/GenBank/DDBJ databases">
        <title>Genomic Encyclopedia of Type Strains, Phase IV (KMG-IV): sequencing the most valuable type-strain genomes for metagenomic binning, comparative biology and taxonomic classification.</title>
        <authorList>
            <person name="Goeker M."/>
        </authorList>
    </citation>
    <scope>NUCLEOTIDE SEQUENCE [LARGE SCALE GENOMIC DNA]</scope>
    <source>
        <strain evidence="11 12">DSM 45533</strain>
    </source>
</reference>
<evidence type="ECO:0000256" key="3">
    <source>
        <dbReference type="ARBA" id="ARBA00022679"/>
    </source>
</evidence>
<dbReference type="Gene3D" id="1.25.40.10">
    <property type="entry name" value="Tetratricopeptide repeat domain"/>
    <property type="match status" value="1"/>
</dbReference>
<dbReference type="InterPro" id="IPR011009">
    <property type="entry name" value="Kinase-like_dom_sf"/>
</dbReference>
<keyword evidence="5 11" id="KW-0418">Kinase</keyword>
<dbReference type="GO" id="GO:0005524">
    <property type="term" value="F:ATP binding"/>
    <property type="evidence" value="ECO:0007669"/>
    <property type="project" value="UniProtKB-KW"/>
</dbReference>
<dbReference type="PROSITE" id="PS50011">
    <property type="entry name" value="PROTEIN_KINASE_DOM"/>
    <property type="match status" value="1"/>
</dbReference>
<keyword evidence="2" id="KW-0723">Serine/threonine-protein kinase</keyword>
<dbReference type="InterPro" id="IPR011990">
    <property type="entry name" value="TPR-like_helical_dom_sf"/>
</dbReference>
<dbReference type="RefSeq" id="WP_425569685.1">
    <property type="nucleotide sequence ID" value="NZ_BAABAM010000001.1"/>
</dbReference>
<dbReference type="CDD" id="cd14014">
    <property type="entry name" value="STKc_PknB_like"/>
    <property type="match status" value="1"/>
</dbReference>
<keyword evidence="4" id="KW-0547">Nucleotide-binding</keyword>
<evidence type="ECO:0000256" key="8">
    <source>
        <dbReference type="ARBA" id="ARBA00048679"/>
    </source>
</evidence>
<dbReference type="SMART" id="SM00220">
    <property type="entry name" value="S_TKc"/>
    <property type="match status" value="1"/>
</dbReference>
<dbReference type="EC" id="2.7.11.1" evidence="1"/>
<evidence type="ECO:0000256" key="5">
    <source>
        <dbReference type="ARBA" id="ARBA00022777"/>
    </source>
</evidence>
<dbReference type="SUPFAM" id="SSF56112">
    <property type="entry name" value="Protein kinase-like (PK-like)"/>
    <property type="match status" value="1"/>
</dbReference>
<keyword evidence="6" id="KW-0067">ATP-binding</keyword>
<dbReference type="AlphaFoldDB" id="A0A7W0CDK4"/>
<feature type="domain" description="Protein kinase" evidence="10">
    <location>
        <begin position="103"/>
        <end position="371"/>
    </location>
</feature>
<comment type="caution">
    <text evidence="11">The sequence shown here is derived from an EMBL/GenBank/DDBJ whole genome shotgun (WGS) entry which is preliminary data.</text>
</comment>
<evidence type="ECO:0000256" key="7">
    <source>
        <dbReference type="ARBA" id="ARBA00047899"/>
    </source>
</evidence>
<evidence type="ECO:0000256" key="9">
    <source>
        <dbReference type="SAM" id="MobiDB-lite"/>
    </source>
</evidence>
<dbReference type="Pfam" id="PF00069">
    <property type="entry name" value="Pkinase"/>
    <property type="match status" value="1"/>
</dbReference>
<protein>
    <recommendedName>
        <fullName evidence="1">non-specific serine/threonine protein kinase</fullName>
        <ecNumber evidence="1">2.7.11.1</ecNumber>
    </recommendedName>
</protein>
<dbReference type="Proteomes" id="UP000530928">
    <property type="component" value="Unassembled WGS sequence"/>
</dbReference>
<proteinExistence type="predicted"/>
<dbReference type="InterPro" id="IPR031634">
    <property type="entry name" value="PknG_rubred"/>
</dbReference>
<gene>
    <name evidence="11" type="ORF">HNR30_000547</name>
</gene>
<sequence>MSSPVTSPVSRSTGSTGSASRSRGELRDDLEDLPQVPVRNPQDVIMANPMVPEHKRVCVKCDELVGQSIAGQPGRTRGFCPRDRTPFDFEPKLGKGDLVAGQYEVEGALAHGGLGWIYLASDRNLDGKWMVLKGLLNAGDAEARLAAEAERRVLISADHPNIVKIYNFCQHQGADYIVMEYVGGPPLAELRKQGLIPMREAIRYGLEILKAFGYLHDLGLVYCDLKPHNAIRVGKQLKLIDLGAVQRLGSPAGTSWATLGYYAPEVETKPATVSSDLYTVARTIAALCVPGFSPTTQGKVNPLPSDCGDDSFRRVLARATAQRPERRFQSSAEMAEQLRGVLRELSAAEEGRPYESPSNLFGPDRLAHGRVTDRPGPDTLPAPQVDPDDPAAGALAGLIARDPAELVAQLGTLQETPEVVLAKTRVLAENALPGAREAVVAASRALPGDWRVTWCQGLLALAEERGDEATALFEEVLSFLPGELAPKLALGLAAEVAGHDPVRWYEVVWRTNRTYVSAAFGIARHRLRAGDLDGAITVLEQVPRSSSRHPAAVLTIVEALARSPRRAEDLPLAADRLEELHDLDQRRRDLLVSTLLETALRFPGAPGLKIAGTEFTATAVRRRLSDLYRRLAKASDNRQERHEYVDRANAVRPRTWI</sequence>
<feature type="compositionally biased region" description="Basic and acidic residues" evidence="9">
    <location>
        <begin position="365"/>
        <end position="376"/>
    </location>
</feature>
<dbReference type="Gene3D" id="1.10.510.10">
    <property type="entry name" value="Transferase(Phosphotransferase) domain 1"/>
    <property type="match status" value="1"/>
</dbReference>
<evidence type="ECO:0000313" key="12">
    <source>
        <dbReference type="Proteomes" id="UP000530928"/>
    </source>
</evidence>
<accession>A0A7W0CDK4</accession>
<name>A0A7W0CDK4_9ACTN</name>
<dbReference type="PANTHER" id="PTHR24363">
    <property type="entry name" value="SERINE/THREONINE PROTEIN KINASE"/>
    <property type="match status" value="1"/>
</dbReference>
<feature type="region of interest" description="Disordered" evidence="9">
    <location>
        <begin position="1"/>
        <end position="36"/>
    </location>
</feature>
<dbReference type="Pfam" id="PF16918">
    <property type="entry name" value="PknG_TPR"/>
    <property type="match status" value="1"/>
</dbReference>
<dbReference type="InterPro" id="IPR031636">
    <property type="entry name" value="PknG_TPR"/>
</dbReference>
<evidence type="ECO:0000256" key="1">
    <source>
        <dbReference type="ARBA" id="ARBA00012513"/>
    </source>
</evidence>
<evidence type="ECO:0000259" key="10">
    <source>
        <dbReference type="PROSITE" id="PS50011"/>
    </source>
</evidence>
<feature type="region of interest" description="Disordered" evidence="9">
    <location>
        <begin position="348"/>
        <end position="386"/>
    </location>
</feature>
<dbReference type="PANTHER" id="PTHR24363:SF0">
    <property type="entry name" value="SERINE_THREONINE KINASE LIKE DOMAIN CONTAINING 1"/>
    <property type="match status" value="1"/>
</dbReference>
<keyword evidence="12" id="KW-1185">Reference proteome</keyword>
<dbReference type="Gene3D" id="3.30.200.20">
    <property type="entry name" value="Phosphorylase Kinase, domain 1"/>
    <property type="match status" value="1"/>
</dbReference>